<evidence type="ECO:0000313" key="2">
    <source>
        <dbReference type="EMBL" id="MBA9057383.1"/>
    </source>
</evidence>
<protein>
    <recommendedName>
        <fullName evidence="4">DUF2530 domain-containing protein</fullName>
    </recommendedName>
</protein>
<organism evidence="2 3">
    <name type="scientific">Streptomyces murinus</name>
    <dbReference type="NCBI Taxonomy" id="33900"/>
    <lineage>
        <taxon>Bacteria</taxon>
        <taxon>Bacillati</taxon>
        <taxon>Actinomycetota</taxon>
        <taxon>Actinomycetes</taxon>
        <taxon>Kitasatosporales</taxon>
        <taxon>Streptomycetaceae</taxon>
        <taxon>Streptomyces</taxon>
    </lineage>
</organism>
<reference evidence="2 3" key="1">
    <citation type="submission" date="2020-08" db="EMBL/GenBank/DDBJ databases">
        <title>Sequencing the genomes of 1000 actinobacteria strains.</title>
        <authorList>
            <person name="Klenk H.-P."/>
        </authorList>
    </citation>
    <scope>NUCLEOTIDE SEQUENCE [LARGE SCALE GENOMIC DNA]</scope>
    <source>
        <strain evidence="2 3">DSM 41827</strain>
    </source>
</reference>
<name>A0A7W3NV99_STRMR</name>
<keyword evidence="3" id="KW-1185">Reference proteome</keyword>
<accession>A0A7W3NV99</accession>
<comment type="caution">
    <text evidence="2">The sequence shown here is derived from an EMBL/GenBank/DDBJ whole genome shotgun (WGS) entry which is preliminary data.</text>
</comment>
<evidence type="ECO:0000256" key="1">
    <source>
        <dbReference type="SAM" id="Phobius"/>
    </source>
</evidence>
<dbReference type="EMBL" id="JACJIJ010000002">
    <property type="protein sequence ID" value="MBA9057383.1"/>
    <property type="molecule type" value="Genomic_DNA"/>
</dbReference>
<evidence type="ECO:0000313" key="3">
    <source>
        <dbReference type="Proteomes" id="UP000577386"/>
    </source>
</evidence>
<dbReference type="RefSeq" id="WP_182777455.1">
    <property type="nucleotide sequence ID" value="NZ_BAAAHW010000028.1"/>
</dbReference>
<gene>
    <name evidence="2" type="ORF">HDA42_006561</name>
</gene>
<feature type="transmembrane region" description="Helical" evidence="1">
    <location>
        <begin position="39"/>
        <end position="55"/>
    </location>
</feature>
<sequence length="61" mass="6484">MQHERGRPDSADVVVAGCGWLLIVAVISLPGILLNDGALTAYMAVVGGLIGFLWARGRLHR</sequence>
<feature type="transmembrane region" description="Helical" evidence="1">
    <location>
        <begin position="12"/>
        <end position="33"/>
    </location>
</feature>
<dbReference type="GeneID" id="93977839"/>
<dbReference type="AlphaFoldDB" id="A0A7W3NV99"/>
<proteinExistence type="predicted"/>
<evidence type="ECO:0008006" key="4">
    <source>
        <dbReference type="Google" id="ProtNLM"/>
    </source>
</evidence>
<keyword evidence="1" id="KW-1133">Transmembrane helix</keyword>
<dbReference type="Proteomes" id="UP000577386">
    <property type="component" value="Unassembled WGS sequence"/>
</dbReference>
<keyword evidence="1" id="KW-0812">Transmembrane</keyword>
<keyword evidence="1" id="KW-0472">Membrane</keyword>